<evidence type="ECO:0000313" key="2">
    <source>
        <dbReference type="EMBL" id="GAA0480983.1"/>
    </source>
</evidence>
<evidence type="ECO:0000256" key="1">
    <source>
        <dbReference type="SAM" id="MobiDB-lite"/>
    </source>
</evidence>
<accession>A0ABN1AP08</accession>
<dbReference type="InterPro" id="IPR007838">
    <property type="entry name" value="Cell_div_ZapA-like"/>
</dbReference>
<dbReference type="Gene3D" id="3.30.160.880">
    <property type="entry name" value="Cell division protein ZapA protomer, N-terminal domain"/>
    <property type="match status" value="1"/>
</dbReference>
<gene>
    <name evidence="2" type="primary">zapA</name>
    <name evidence="2" type="ORF">GCM10009096_23860</name>
</gene>
<dbReference type="Pfam" id="PF05164">
    <property type="entry name" value="ZapA"/>
    <property type="match status" value="1"/>
</dbReference>
<keyword evidence="2" id="KW-0131">Cell cycle</keyword>
<keyword evidence="3" id="KW-1185">Reference proteome</keyword>
<dbReference type="InterPro" id="IPR042233">
    <property type="entry name" value="Cell_div_ZapA_N"/>
</dbReference>
<comment type="caution">
    <text evidence="2">The sequence shown here is derived from an EMBL/GenBank/DDBJ whole genome shotgun (WGS) entry which is preliminary data.</text>
</comment>
<organism evidence="2 3">
    <name type="scientific">Parasphingorhabdus litoris</name>
    <dbReference type="NCBI Taxonomy" id="394733"/>
    <lineage>
        <taxon>Bacteria</taxon>
        <taxon>Pseudomonadati</taxon>
        <taxon>Pseudomonadota</taxon>
        <taxon>Alphaproteobacteria</taxon>
        <taxon>Sphingomonadales</taxon>
        <taxon>Sphingomonadaceae</taxon>
        <taxon>Parasphingorhabdus</taxon>
    </lineage>
</organism>
<sequence length="121" mass="12674">MAQVKLEIGGRSFMVTCQDGEEEHLGKLGAMVDAKAGEAGDPAGLTESRMLLFTSLLLADELHGTKTAAGNSPTPQAAIPPANKPQKTNDAEDERVLLALEKLADRAEAFANSLEQGSNSP</sequence>
<proteinExistence type="predicted"/>
<dbReference type="InterPro" id="IPR036192">
    <property type="entry name" value="Cell_div_ZapA-like_sf"/>
</dbReference>
<dbReference type="SUPFAM" id="SSF102829">
    <property type="entry name" value="Cell division protein ZapA-like"/>
    <property type="match status" value="1"/>
</dbReference>
<dbReference type="EMBL" id="BAAAEM010000003">
    <property type="protein sequence ID" value="GAA0480983.1"/>
    <property type="molecule type" value="Genomic_DNA"/>
</dbReference>
<dbReference type="GO" id="GO:0051301">
    <property type="term" value="P:cell division"/>
    <property type="evidence" value="ECO:0007669"/>
    <property type="project" value="UniProtKB-KW"/>
</dbReference>
<evidence type="ECO:0000313" key="3">
    <source>
        <dbReference type="Proteomes" id="UP001500713"/>
    </source>
</evidence>
<keyword evidence="2" id="KW-0132">Cell division</keyword>
<protein>
    <submittedName>
        <fullName evidence="2">Cell division protein ZapA</fullName>
    </submittedName>
</protein>
<reference evidence="2 3" key="1">
    <citation type="journal article" date="2019" name="Int. J. Syst. Evol. Microbiol.">
        <title>The Global Catalogue of Microorganisms (GCM) 10K type strain sequencing project: providing services to taxonomists for standard genome sequencing and annotation.</title>
        <authorList>
            <consortium name="The Broad Institute Genomics Platform"/>
            <consortium name="The Broad Institute Genome Sequencing Center for Infectious Disease"/>
            <person name="Wu L."/>
            <person name="Ma J."/>
        </authorList>
    </citation>
    <scope>NUCLEOTIDE SEQUENCE [LARGE SCALE GENOMIC DNA]</scope>
    <source>
        <strain evidence="2 3">JCM 14162</strain>
    </source>
</reference>
<dbReference type="RefSeq" id="WP_229953559.1">
    <property type="nucleotide sequence ID" value="NZ_BAAAEM010000003.1"/>
</dbReference>
<dbReference type="Proteomes" id="UP001500713">
    <property type="component" value="Unassembled WGS sequence"/>
</dbReference>
<name>A0ABN1AP08_9SPHN</name>
<feature type="region of interest" description="Disordered" evidence="1">
    <location>
        <begin position="64"/>
        <end position="93"/>
    </location>
</feature>